<name>A0A9P4K0J0_9PLEO</name>
<dbReference type="EMBL" id="ML986717">
    <property type="protein sequence ID" value="KAF2259220.1"/>
    <property type="molecule type" value="Genomic_DNA"/>
</dbReference>
<reference evidence="3" key="1">
    <citation type="journal article" date="2020" name="Stud. Mycol.">
        <title>101 Dothideomycetes genomes: A test case for predicting lifestyles and emergence of pathogens.</title>
        <authorList>
            <person name="Haridas S."/>
            <person name="Albert R."/>
            <person name="Binder M."/>
            <person name="Bloem J."/>
            <person name="LaButti K."/>
            <person name="Salamov A."/>
            <person name="Andreopoulos B."/>
            <person name="Baker S."/>
            <person name="Barry K."/>
            <person name="Bills G."/>
            <person name="Bluhm B."/>
            <person name="Cannon C."/>
            <person name="Castanera R."/>
            <person name="Culley D."/>
            <person name="Daum C."/>
            <person name="Ezra D."/>
            <person name="Gonzalez J."/>
            <person name="Henrissat B."/>
            <person name="Kuo A."/>
            <person name="Liang C."/>
            <person name="Lipzen A."/>
            <person name="Lutzoni F."/>
            <person name="Magnuson J."/>
            <person name="Mondo S."/>
            <person name="Nolan M."/>
            <person name="Ohm R."/>
            <person name="Pangilinan J."/>
            <person name="Park H.-J."/>
            <person name="Ramirez L."/>
            <person name="Alfaro M."/>
            <person name="Sun H."/>
            <person name="Tritt A."/>
            <person name="Yoshinaga Y."/>
            <person name="Zwiers L.-H."/>
            <person name="Turgeon B."/>
            <person name="Goodwin S."/>
            <person name="Spatafora J."/>
            <person name="Crous P."/>
            <person name="Grigoriev I."/>
        </authorList>
    </citation>
    <scope>NUCLEOTIDE SEQUENCE [LARGE SCALE GENOMIC DNA]</scope>
    <source>
        <strain evidence="3">CBS 304.66</strain>
    </source>
</reference>
<protein>
    <submittedName>
        <fullName evidence="2">Uncharacterized protein</fullName>
    </submittedName>
</protein>
<dbReference type="AlphaFoldDB" id="A0A9P4K0J0"/>
<proteinExistence type="predicted"/>
<feature type="compositionally biased region" description="Pro residues" evidence="1">
    <location>
        <begin position="147"/>
        <end position="160"/>
    </location>
</feature>
<comment type="caution">
    <text evidence="2">The sequence shown here is derived from an EMBL/GenBank/DDBJ whole genome shotgun (WGS) entry which is preliminary data.</text>
</comment>
<dbReference type="Proteomes" id="UP000800093">
    <property type="component" value="Unassembled WGS sequence"/>
</dbReference>
<evidence type="ECO:0000313" key="3">
    <source>
        <dbReference type="Proteomes" id="UP000800093"/>
    </source>
</evidence>
<keyword evidence="3" id="KW-1185">Reference proteome</keyword>
<gene>
    <name evidence="2" type="ORF">CC78DRAFT_586209</name>
</gene>
<accession>A0A9P4K0J0</accession>
<sequence>MYVFAALAAVAVADQATVRVRVCRSPTRRPCPALTCPARLACPIWLLLLPLRLPLLLRGLPVAFPEAGATPRARFLPHPGHPNLCQQPLVLVLVLASLCNPIQTVPTHLSVFLSLHHAPPPPRRLALHRPQRTTTYIHPAQSHSDEPLPPPKRPSPPLPAPTARNQAVGSLSTKPAALKLATWSRVRRFAGPYPEPCRTVVFSSARTPSSPPTPALWLRPTERTAVVGQRSTTHYCTYFSNRIPGKQLLGTLLQLNLGA</sequence>
<organism evidence="2 3">
    <name type="scientific">Lojkania enalia</name>
    <dbReference type="NCBI Taxonomy" id="147567"/>
    <lineage>
        <taxon>Eukaryota</taxon>
        <taxon>Fungi</taxon>
        <taxon>Dikarya</taxon>
        <taxon>Ascomycota</taxon>
        <taxon>Pezizomycotina</taxon>
        <taxon>Dothideomycetes</taxon>
        <taxon>Pleosporomycetidae</taxon>
        <taxon>Pleosporales</taxon>
        <taxon>Pleosporales incertae sedis</taxon>
        <taxon>Lojkania</taxon>
    </lineage>
</organism>
<feature type="region of interest" description="Disordered" evidence="1">
    <location>
        <begin position="138"/>
        <end position="171"/>
    </location>
</feature>
<evidence type="ECO:0000256" key="1">
    <source>
        <dbReference type="SAM" id="MobiDB-lite"/>
    </source>
</evidence>
<evidence type="ECO:0000313" key="2">
    <source>
        <dbReference type="EMBL" id="KAF2259220.1"/>
    </source>
</evidence>